<dbReference type="Pfam" id="PF00048">
    <property type="entry name" value="IL8"/>
    <property type="match status" value="1"/>
</dbReference>
<dbReference type="GO" id="GO:0006955">
    <property type="term" value="P:immune response"/>
    <property type="evidence" value="ECO:0007669"/>
    <property type="project" value="InterPro"/>
</dbReference>
<evidence type="ECO:0000256" key="2">
    <source>
        <dbReference type="SAM" id="SignalP"/>
    </source>
</evidence>
<evidence type="ECO:0000313" key="4">
    <source>
        <dbReference type="Ensembl" id="ENSAMXP00005007930.1"/>
    </source>
</evidence>
<dbReference type="GO" id="GO:0005615">
    <property type="term" value="C:extracellular space"/>
    <property type="evidence" value="ECO:0007669"/>
    <property type="project" value="UniProtKB-KW"/>
</dbReference>
<protein>
    <recommendedName>
        <fullName evidence="3">Chemokine interleukin-8-like domain-containing protein</fullName>
    </recommendedName>
</protein>
<keyword evidence="2" id="KW-0732">Signal</keyword>
<dbReference type="InterPro" id="IPR036048">
    <property type="entry name" value="Interleukin_8-like_sf"/>
</dbReference>
<sequence length="89" mass="10551">NFIKLFILLLIICLLYTTAYKMDGRQRCLCKNLYEVKPWKIKAWEVHHPSPYCDVIEIVVSLKYRKKKVCLHPKSEAWKAIMQKESGPI</sequence>
<dbReference type="SMART" id="SM00199">
    <property type="entry name" value="SCY"/>
    <property type="match status" value="1"/>
</dbReference>
<organism evidence="4 5">
    <name type="scientific">Astyanax mexicanus</name>
    <name type="common">Blind cave fish</name>
    <name type="synonym">Astyanax fasciatus mexicanus</name>
    <dbReference type="NCBI Taxonomy" id="7994"/>
    <lineage>
        <taxon>Eukaryota</taxon>
        <taxon>Metazoa</taxon>
        <taxon>Chordata</taxon>
        <taxon>Craniata</taxon>
        <taxon>Vertebrata</taxon>
        <taxon>Euteleostomi</taxon>
        <taxon>Actinopterygii</taxon>
        <taxon>Neopterygii</taxon>
        <taxon>Teleostei</taxon>
        <taxon>Ostariophysi</taxon>
        <taxon>Characiformes</taxon>
        <taxon>Characoidei</taxon>
        <taxon>Acestrorhamphidae</taxon>
        <taxon>Acestrorhamphinae</taxon>
        <taxon>Astyanax</taxon>
    </lineage>
</organism>
<evidence type="ECO:0000256" key="1">
    <source>
        <dbReference type="ARBA" id="ARBA00022514"/>
    </source>
</evidence>
<feature type="signal peptide" evidence="2">
    <location>
        <begin position="1"/>
        <end position="19"/>
    </location>
</feature>
<proteinExistence type="predicted"/>
<dbReference type="Ensembl" id="ENSAMXT00005008913.1">
    <property type="protein sequence ID" value="ENSAMXP00005007930.1"/>
    <property type="gene ID" value="ENSAMXG00005004684.1"/>
</dbReference>
<feature type="chain" id="PRO_5034041471" description="Chemokine interleukin-8-like domain-containing protein" evidence="2">
    <location>
        <begin position="20"/>
        <end position="89"/>
    </location>
</feature>
<evidence type="ECO:0000259" key="3">
    <source>
        <dbReference type="SMART" id="SM00199"/>
    </source>
</evidence>
<reference evidence="4" key="1">
    <citation type="submission" date="2025-08" db="UniProtKB">
        <authorList>
            <consortium name="Ensembl"/>
        </authorList>
    </citation>
    <scope>IDENTIFICATION</scope>
</reference>
<dbReference type="GO" id="GO:0008009">
    <property type="term" value="F:chemokine activity"/>
    <property type="evidence" value="ECO:0007669"/>
    <property type="project" value="InterPro"/>
</dbReference>
<keyword evidence="1" id="KW-0202">Cytokine</keyword>
<name>A0A8B9J7P8_ASTMX</name>
<dbReference type="InterPro" id="IPR001811">
    <property type="entry name" value="Chemokine_IL8-like_dom"/>
</dbReference>
<evidence type="ECO:0000313" key="5">
    <source>
        <dbReference type="Proteomes" id="UP000694621"/>
    </source>
</evidence>
<dbReference type="Gene3D" id="2.40.50.40">
    <property type="match status" value="1"/>
</dbReference>
<dbReference type="Proteomes" id="UP000694621">
    <property type="component" value="Unplaced"/>
</dbReference>
<dbReference type="AlphaFoldDB" id="A0A8B9J7P8"/>
<dbReference type="SUPFAM" id="SSF54117">
    <property type="entry name" value="Interleukin 8-like chemokines"/>
    <property type="match status" value="1"/>
</dbReference>
<feature type="domain" description="Chemokine interleukin-8-like" evidence="3">
    <location>
        <begin position="25"/>
        <end position="85"/>
    </location>
</feature>
<accession>A0A8B9J7P8</accession>